<evidence type="ECO:0000313" key="1">
    <source>
        <dbReference type="EMBL" id="KKQ76872.1"/>
    </source>
</evidence>
<sequence>MNYTEALGLVRYLVATDILLDDAVNNPAIPSDLRDRIRQTLKEEETITLQPARMVVDDEEHV</sequence>
<dbReference type="Proteomes" id="UP000034324">
    <property type="component" value="Unassembled WGS sequence"/>
</dbReference>
<name>A0A0G0KDD3_9BACT</name>
<feature type="non-terminal residue" evidence="1">
    <location>
        <position position="62"/>
    </location>
</feature>
<accession>A0A0G0KDD3</accession>
<evidence type="ECO:0000313" key="2">
    <source>
        <dbReference type="Proteomes" id="UP000034324"/>
    </source>
</evidence>
<comment type="caution">
    <text evidence="1">The sequence shown here is derived from an EMBL/GenBank/DDBJ whole genome shotgun (WGS) entry which is preliminary data.</text>
</comment>
<protein>
    <submittedName>
        <fullName evidence="1">Uncharacterized protein</fullName>
    </submittedName>
</protein>
<dbReference type="AlphaFoldDB" id="A0A0G0KDD3"/>
<reference evidence="1 2" key="1">
    <citation type="journal article" date="2015" name="Nature">
        <title>rRNA introns, odd ribosomes, and small enigmatic genomes across a large radiation of phyla.</title>
        <authorList>
            <person name="Brown C.T."/>
            <person name="Hug L.A."/>
            <person name="Thomas B.C."/>
            <person name="Sharon I."/>
            <person name="Castelle C.J."/>
            <person name="Singh A."/>
            <person name="Wilkins M.J."/>
            <person name="Williams K.H."/>
            <person name="Banfield J.F."/>
        </authorList>
    </citation>
    <scope>NUCLEOTIDE SEQUENCE [LARGE SCALE GENOMIC DNA]</scope>
</reference>
<organism evidence="1 2">
    <name type="scientific">Candidatus Daviesbacteria bacterium GW2011_GWF2_38_6</name>
    <dbReference type="NCBI Taxonomy" id="1618432"/>
    <lineage>
        <taxon>Bacteria</taxon>
        <taxon>Candidatus Daviesiibacteriota</taxon>
    </lineage>
</organism>
<proteinExistence type="predicted"/>
<dbReference type="EMBL" id="LBVC01000057">
    <property type="protein sequence ID" value="KKQ76872.1"/>
    <property type="molecule type" value="Genomic_DNA"/>
</dbReference>
<gene>
    <name evidence="1" type="ORF">US99_C0057G0001</name>
</gene>